<feature type="transmembrane region" description="Helical" evidence="7">
    <location>
        <begin position="181"/>
        <end position="200"/>
    </location>
</feature>
<feature type="transmembrane region" description="Helical" evidence="7">
    <location>
        <begin position="73"/>
        <end position="94"/>
    </location>
</feature>
<dbReference type="Pfam" id="PF03631">
    <property type="entry name" value="Virul_fac_BrkB"/>
    <property type="match status" value="1"/>
</dbReference>
<feature type="transmembrane region" description="Helical" evidence="7">
    <location>
        <begin position="106"/>
        <end position="129"/>
    </location>
</feature>
<keyword evidence="9" id="KW-1185">Reference proteome</keyword>
<name>A0ABX5QI98_9MICO</name>
<dbReference type="PANTHER" id="PTHR30213:SF1">
    <property type="entry name" value="INNER MEMBRANE PROTEIN YHJD"/>
    <property type="match status" value="1"/>
</dbReference>
<feature type="transmembrane region" description="Helical" evidence="7">
    <location>
        <begin position="257"/>
        <end position="276"/>
    </location>
</feature>
<organism evidence="8 9">
    <name type="scientific">Leucobacter muris</name>
    <dbReference type="NCBI Taxonomy" id="1935379"/>
    <lineage>
        <taxon>Bacteria</taxon>
        <taxon>Bacillati</taxon>
        <taxon>Actinomycetota</taxon>
        <taxon>Actinomycetes</taxon>
        <taxon>Micrococcales</taxon>
        <taxon>Microbacteriaceae</taxon>
        <taxon>Leucobacter</taxon>
    </lineage>
</organism>
<evidence type="ECO:0000313" key="8">
    <source>
        <dbReference type="EMBL" id="QAB18829.1"/>
    </source>
</evidence>
<evidence type="ECO:0000256" key="4">
    <source>
        <dbReference type="ARBA" id="ARBA00022989"/>
    </source>
</evidence>
<comment type="subcellular location">
    <subcellularLocation>
        <location evidence="1">Cell membrane</location>
        <topology evidence="1">Multi-pass membrane protein</topology>
    </subcellularLocation>
</comment>
<dbReference type="PANTHER" id="PTHR30213">
    <property type="entry name" value="INNER MEMBRANE PROTEIN YHJD"/>
    <property type="match status" value="1"/>
</dbReference>
<evidence type="ECO:0000256" key="5">
    <source>
        <dbReference type="ARBA" id="ARBA00023136"/>
    </source>
</evidence>
<reference evidence="8 9" key="1">
    <citation type="submission" date="2019-01" db="EMBL/GenBank/DDBJ databases">
        <title>Leucobacter muris sp. nov. isolated from the nose of a laboratory mouse.</title>
        <authorList>
            <person name="Benga L."/>
            <person name="Sproeer C."/>
            <person name="Schumann P."/>
            <person name="Verbarg S."/>
            <person name="Bunk B."/>
            <person name="Engelhardt E."/>
            <person name="Benten P.M."/>
            <person name="Sager M."/>
        </authorList>
    </citation>
    <scope>NUCLEOTIDE SEQUENCE [LARGE SCALE GENOMIC DNA]</scope>
    <source>
        <strain evidence="8 9">DSM 101948</strain>
    </source>
</reference>
<evidence type="ECO:0000256" key="6">
    <source>
        <dbReference type="SAM" id="MobiDB-lite"/>
    </source>
</evidence>
<feature type="transmembrane region" description="Helical" evidence="7">
    <location>
        <begin position="220"/>
        <end position="245"/>
    </location>
</feature>
<feature type="transmembrane region" description="Helical" evidence="7">
    <location>
        <begin position="288"/>
        <end position="306"/>
    </location>
</feature>
<protein>
    <submittedName>
        <fullName evidence="8">YihY/virulence factor BrkB family protein</fullName>
    </submittedName>
</protein>
<sequence length="338" mass="36581">MAALDGMTTPRDPRSSDEERDRGASRVSAVSRELVEQGQGVWARLRDSRPFRSFFHFTDVGGSVLAAGMSYQAVFAVFAALWIGFSVFGIVLRGRPELLESLIEQLNLFVPGLVGTGDGGAVQLAMLLQSRTLDWSSAIAGAALVYVAVTWFTGTRRAIRIIFGLEVRQYRNVVLLKLRDLVLALGFMLAIIVSAALTVFSSNLTDLLVSWFGGDPDGWLLGGLGTVARYGAMYVFDTLVLVAIFRLLAEVRVPRWSLLRGCALGGLALFGIKVLGSSLLGGASHNPLLASFAVLVGLLIWFNVICRTLLLTGCWIAAGQDDELGRPDPDRSRVLDVF</sequence>
<dbReference type="Proteomes" id="UP000285768">
    <property type="component" value="Chromosome"/>
</dbReference>
<evidence type="ECO:0000256" key="2">
    <source>
        <dbReference type="ARBA" id="ARBA00022475"/>
    </source>
</evidence>
<accession>A0ABX5QI98</accession>
<gene>
    <name evidence="8" type="ORF">Leucomu_13715</name>
</gene>
<keyword evidence="5 7" id="KW-0472">Membrane</keyword>
<feature type="region of interest" description="Disordered" evidence="6">
    <location>
        <begin position="1"/>
        <end position="30"/>
    </location>
</feature>
<dbReference type="InterPro" id="IPR017039">
    <property type="entry name" value="Virul_fac_BrkB"/>
</dbReference>
<keyword evidence="4 7" id="KW-1133">Transmembrane helix</keyword>
<feature type="compositionally biased region" description="Basic and acidic residues" evidence="6">
    <location>
        <begin position="11"/>
        <end position="24"/>
    </location>
</feature>
<keyword evidence="3 7" id="KW-0812">Transmembrane</keyword>
<evidence type="ECO:0000256" key="1">
    <source>
        <dbReference type="ARBA" id="ARBA00004651"/>
    </source>
</evidence>
<dbReference type="EMBL" id="CP035037">
    <property type="protein sequence ID" value="QAB18829.1"/>
    <property type="molecule type" value="Genomic_DNA"/>
</dbReference>
<proteinExistence type="predicted"/>
<feature type="transmembrane region" description="Helical" evidence="7">
    <location>
        <begin position="135"/>
        <end position="154"/>
    </location>
</feature>
<evidence type="ECO:0000256" key="7">
    <source>
        <dbReference type="SAM" id="Phobius"/>
    </source>
</evidence>
<keyword evidence="2" id="KW-1003">Cell membrane</keyword>
<evidence type="ECO:0000313" key="9">
    <source>
        <dbReference type="Proteomes" id="UP000285768"/>
    </source>
</evidence>
<evidence type="ECO:0000256" key="3">
    <source>
        <dbReference type="ARBA" id="ARBA00022692"/>
    </source>
</evidence>